<evidence type="ECO:0008006" key="3">
    <source>
        <dbReference type="Google" id="ProtNLM"/>
    </source>
</evidence>
<protein>
    <recommendedName>
        <fullName evidence="3">Reverse transcriptase zinc-binding domain-containing protein</fullName>
    </recommendedName>
</protein>
<keyword evidence="2" id="KW-1185">Reference proteome</keyword>
<organism evidence="1 2">
    <name type="scientific">Pleurodeles waltl</name>
    <name type="common">Iberian ribbed newt</name>
    <dbReference type="NCBI Taxonomy" id="8319"/>
    <lineage>
        <taxon>Eukaryota</taxon>
        <taxon>Metazoa</taxon>
        <taxon>Chordata</taxon>
        <taxon>Craniata</taxon>
        <taxon>Vertebrata</taxon>
        <taxon>Euteleostomi</taxon>
        <taxon>Amphibia</taxon>
        <taxon>Batrachia</taxon>
        <taxon>Caudata</taxon>
        <taxon>Salamandroidea</taxon>
        <taxon>Salamandridae</taxon>
        <taxon>Pleurodelinae</taxon>
        <taxon>Pleurodeles</taxon>
    </lineage>
</organism>
<dbReference type="Proteomes" id="UP001066276">
    <property type="component" value="Chromosome 1_2"/>
</dbReference>
<comment type="caution">
    <text evidence="1">The sequence shown here is derived from an EMBL/GenBank/DDBJ whole genome shotgun (WGS) entry which is preliminary data.</text>
</comment>
<evidence type="ECO:0000313" key="2">
    <source>
        <dbReference type="Proteomes" id="UP001066276"/>
    </source>
</evidence>
<reference evidence="1" key="1">
    <citation type="journal article" date="2022" name="bioRxiv">
        <title>Sequencing and chromosome-scale assembly of the giantPleurodeles waltlgenome.</title>
        <authorList>
            <person name="Brown T."/>
            <person name="Elewa A."/>
            <person name="Iarovenko S."/>
            <person name="Subramanian E."/>
            <person name="Araus A.J."/>
            <person name="Petzold A."/>
            <person name="Susuki M."/>
            <person name="Suzuki K.-i.T."/>
            <person name="Hayashi T."/>
            <person name="Toyoda A."/>
            <person name="Oliveira C."/>
            <person name="Osipova E."/>
            <person name="Leigh N.D."/>
            <person name="Simon A."/>
            <person name="Yun M.H."/>
        </authorList>
    </citation>
    <scope>NUCLEOTIDE SEQUENCE</scope>
    <source>
        <strain evidence="1">20211129_DDA</strain>
        <tissue evidence="1">Liver</tissue>
    </source>
</reference>
<dbReference type="EMBL" id="JANPWB010000002">
    <property type="protein sequence ID" value="KAJ1206095.1"/>
    <property type="molecule type" value="Genomic_DNA"/>
</dbReference>
<proteinExistence type="predicted"/>
<gene>
    <name evidence="1" type="ORF">NDU88_001505</name>
</gene>
<accession>A0AAV7VZM9</accession>
<dbReference type="AlphaFoldDB" id="A0AAV7VZM9"/>
<sequence length="257" mass="29758">MMAGRVASGWLSKFEEPSYFKKHDMPEMTEILLIEAINRGAKIGMIYTLLVDLQSDNMVHQNERWSIRFGKAGDWMGQSLAMADRTLLSADLKNQHYKTLVGLYYTPAKLKKWGKSSGLCIRCGEEEAEILHMFYACPMLRVFLCEIEVFLKKITGCNVQLSVMLVLLGVMDSTEGIEPPLYKIRRFLFVTMAIFRLCIATDWIKKEPPTFEGWRSRLLAIYNIELSLYKLKGYTKKHRGERIWAPLTKWLENQDTP</sequence>
<evidence type="ECO:0000313" key="1">
    <source>
        <dbReference type="EMBL" id="KAJ1206095.1"/>
    </source>
</evidence>
<name>A0AAV7VZM9_PLEWA</name>